<gene>
    <name evidence="1" type="ORF">BT96DRAFT_913647</name>
</gene>
<dbReference type="EMBL" id="ML769389">
    <property type="protein sequence ID" value="KAE9408965.1"/>
    <property type="molecule type" value="Genomic_DNA"/>
</dbReference>
<evidence type="ECO:0000313" key="1">
    <source>
        <dbReference type="EMBL" id="KAE9408965.1"/>
    </source>
</evidence>
<dbReference type="OrthoDB" id="2746049at2759"/>
<sequence length="132" mass="14520">MALAGSGFTWIMVPIQVGDSPIEKTTMDMQSGFISTLQLYLIRSADSPLQTDLETQGRGHGLCNPLTLDLILAHTTRWKTFSYTGDYDLAHCEGLSQRPSFPILDQLVLRGYEAEIRGADLDCFEHSPIGSG</sequence>
<keyword evidence="2" id="KW-1185">Reference proteome</keyword>
<accession>A0A6A4IKD1</accession>
<reference evidence="1" key="1">
    <citation type="journal article" date="2019" name="Environ. Microbiol.">
        <title>Fungal ecological strategies reflected in gene transcription - a case study of two litter decomposers.</title>
        <authorList>
            <person name="Barbi F."/>
            <person name="Kohler A."/>
            <person name="Barry K."/>
            <person name="Baskaran P."/>
            <person name="Daum C."/>
            <person name="Fauchery L."/>
            <person name="Ihrmark K."/>
            <person name="Kuo A."/>
            <person name="LaButti K."/>
            <person name="Lipzen A."/>
            <person name="Morin E."/>
            <person name="Grigoriev I.V."/>
            <person name="Henrissat B."/>
            <person name="Lindahl B."/>
            <person name="Martin F."/>
        </authorList>
    </citation>
    <scope>NUCLEOTIDE SEQUENCE</scope>
    <source>
        <strain evidence="1">JB14</strain>
    </source>
</reference>
<dbReference type="Proteomes" id="UP000799118">
    <property type="component" value="Unassembled WGS sequence"/>
</dbReference>
<name>A0A6A4IKD1_9AGAR</name>
<organism evidence="1 2">
    <name type="scientific">Gymnopus androsaceus JB14</name>
    <dbReference type="NCBI Taxonomy" id="1447944"/>
    <lineage>
        <taxon>Eukaryota</taxon>
        <taxon>Fungi</taxon>
        <taxon>Dikarya</taxon>
        <taxon>Basidiomycota</taxon>
        <taxon>Agaricomycotina</taxon>
        <taxon>Agaricomycetes</taxon>
        <taxon>Agaricomycetidae</taxon>
        <taxon>Agaricales</taxon>
        <taxon>Marasmiineae</taxon>
        <taxon>Omphalotaceae</taxon>
        <taxon>Gymnopus</taxon>
    </lineage>
</organism>
<evidence type="ECO:0000313" key="2">
    <source>
        <dbReference type="Proteomes" id="UP000799118"/>
    </source>
</evidence>
<dbReference type="AlphaFoldDB" id="A0A6A4IKD1"/>
<proteinExistence type="predicted"/>
<protein>
    <submittedName>
        <fullName evidence="1">Uncharacterized protein</fullName>
    </submittedName>
</protein>